<keyword evidence="4" id="KW-0810">Translation regulation</keyword>
<keyword evidence="10" id="KW-0539">Nucleus</keyword>
<evidence type="ECO:0000313" key="19">
    <source>
        <dbReference type="Proteomes" id="UP000095282"/>
    </source>
</evidence>
<evidence type="ECO:0000256" key="13">
    <source>
        <dbReference type="ARBA" id="ARBA00062912"/>
    </source>
</evidence>
<evidence type="ECO:0000256" key="4">
    <source>
        <dbReference type="ARBA" id="ARBA00022845"/>
    </source>
</evidence>
<feature type="compositionally biased region" description="Basic and acidic residues" evidence="17">
    <location>
        <begin position="533"/>
        <end position="549"/>
    </location>
</feature>
<dbReference type="GO" id="GO:0006417">
    <property type="term" value="P:regulation of translation"/>
    <property type="evidence" value="ECO:0007669"/>
    <property type="project" value="UniProtKB-KW"/>
</dbReference>
<keyword evidence="5" id="KW-0694">RNA-binding</keyword>
<dbReference type="PANTHER" id="PTHR14304">
    <property type="entry name" value="CELL DIVISION CYCLE AND APOPTOSIS REGULATOR PROTEIN"/>
    <property type="match status" value="1"/>
</dbReference>
<organism evidence="19 20">
    <name type="scientific">Caenorhabditis tropicalis</name>
    <dbReference type="NCBI Taxonomy" id="1561998"/>
    <lineage>
        <taxon>Eukaryota</taxon>
        <taxon>Metazoa</taxon>
        <taxon>Ecdysozoa</taxon>
        <taxon>Nematoda</taxon>
        <taxon>Chromadorea</taxon>
        <taxon>Rhabditida</taxon>
        <taxon>Rhabditina</taxon>
        <taxon>Rhabditomorpha</taxon>
        <taxon>Rhabditoidea</taxon>
        <taxon>Rhabditidae</taxon>
        <taxon>Peloderinae</taxon>
        <taxon>Caenorhabditis</taxon>
    </lineage>
</organism>
<dbReference type="InterPro" id="IPR003034">
    <property type="entry name" value="SAP_dom"/>
</dbReference>
<dbReference type="GO" id="GO:0003723">
    <property type="term" value="F:RNA binding"/>
    <property type="evidence" value="ECO:0007669"/>
    <property type="project" value="UniProtKB-KW"/>
</dbReference>
<evidence type="ECO:0000256" key="11">
    <source>
        <dbReference type="ARBA" id="ARBA00046328"/>
    </source>
</evidence>
<evidence type="ECO:0000256" key="12">
    <source>
        <dbReference type="ARBA" id="ARBA00054093"/>
    </source>
</evidence>
<dbReference type="FunFam" id="1.10.720.30:FF:000013">
    <property type="entry name" value="SAP domain-containing ribonucleoprotein"/>
    <property type="match status" value="1"/>
</dbReference>
<evidence type="ECO:0000256" key="9">
    <source>
        <dbReference type="ARBA" id="ARBA00023163"/>
    </source>
</evidence>
<evidence type="ECO:0000313" key="20">
    <source>
        <dbReference type="WBParaSite" id="Csp11.Scaffold629.g14256.t1"/>
    </source>
</evidence>
<dbReference type="Proteomes" id="UP000095282">
    <property type="component" value="Unplaced"/>
</dbReference>
<keyword evidence="16" id="KW-0175">Coiled coil</keyword>
<evidence type="ECO:0000256" key="15">
    <source>
        <dbReference type="ARBA" id="ARBA00078700"/>
    </source>
</evidence>
<dbReference type="GO" id="GO:0003677">
    <property type="term" value="F:DNA binding"/>
    <property type="evidence" value="ECO:0007669"/>
    <property type="project" value="UniProtKB-KW"/>
</dbReference>
<dbReference type="Pfam" id="PF19256">
    <property type="entry name" value="LAIKA"/>
    <property type="match status" value="1"/>
</dbReference>
<dbReference type="Gene3D" id="1.10.720.30">
    <property type="entry name" value="SAP domain"/>
    <property type="match status" value="1"/>
</dbReference>
<dbReference type="AlphaFoldDB" id="A0A1I7U2Q8"/>
<keyword evidence="9" id="KW-0804">Transcription</keyword>
<feature type="compositionally biased region" description="Basic and acidic residues" evidence="17">
    <location>
        <begin position="101"/>
        <end position="141"/>
    </location>
</feature>
<protein>
    <recommendedName>
        <fullName evidence="14">SAP domain-containing ribonucleoprotein</fullName>
    </recommendedName>
    <alternativeName>
        <fullName evidence="15">Nuclear protein Hcc-1</fullName>
    </alternativeName>
</protein>
<feature type="coiled-coil region" evidence="16">
    <location>
        <begin position="400"/>
        <end position="476"/>
    </location>
</feature>
<comment type="subunit">
    <text evidence="13">Interacts with DDX39A. Interacts with FUS. Interacts (via the C-terminal domain) with DDX39B; the interaction is direct and facilitates RNA binding of DDX39B. Component of the transcription/export (TREX) complex at least composed of ALYREF/THOC4, DDX39B, SARNP/CIP29, CHTOP and the THO subcomplex; TREX seems to have dynamic structure involving ATP-dependent remodeling; in the complex interacts directly with DDX39B in a ATP-dependent manner which bridges it to ALYREF/THOC4.</text>
</comment>
<evidence type="ECO:0000259" key="18">
    <source>
        <dbReference type="PROSITE" id="PS50800"/>
    </source>
</evidence>
<evidence type="ECO:0000256" key="14">
    <source>
        <dbReference type="ARBA" id="ARBA00070653"/>
    </source>
</evidence>
<evidence type="ECO:0000256" key="16">
    <source>
        <dbReference type="SAM" id="Coils"/>
    </source>
</evidence>
<feature type="region of interest" description="Disordered" evidence="17">
    <location>
        <begin position="83"/>
        <end position="141"/>
    </location>
</feature>
<feature type="compositionally biased region" description="Basic and acidic residues" evidence="17">
    <location>
        <begin position="500"/>
        <end position="521"/>
    </location>
</feature>
<evidence type="ECO:0000256" key="3">
    <source>
        <dbReference type="ARBA" id="ARBA00022553"/>
    </source>
</evidence>
<dbReference type="InterPro" id="IPR045353">
    <property type="entry name" value="LAIKA"/>
</dbReference>
<dbReference type="PANTHER" id="PTHR14304:SF11">
    <property type="entry name" value="SAP DOMAIN-CONTAINING PROTEIN"/>
    <property type="match status" value="1"/>
</dbReference>
<keyword evidence="8" id="KW-0238">DNA-binding</keyword>
<keyword evidence="2" id="KW-0813">Transport</keyword>
<evidence type="ECO:0000256" key="8">
    <source>
        <dbReference type="ARBA" id="ARBA00023125"/>
    </source>
</evidence>
<evidence type="ECO:0000256" key="6">
    <source>
        <dbReference type="ARBA" id="ARBA00022990"/>
    </source>
</evidence>
<comment type="function">
    <text evidence="12">Binds both single-stranded and double-stranded DNA with higher affinity for the single-stranded form. Specifically binds to scaffold/matrix attachment region DNA. Also binds single-stranded RNA. Enhances RNA unwinding activity of DDX39A. May participate in important transcriptional or translational control of cell growth, metabolism and carcinogenesis. Component of the TREX complex which is thought to couple mRNA transcription, processing and nuclear export, and specifically associates with spliced mRNA and not with unspliced pre-mRNA. The TREX complex is recruited to spliced mRNAs by a transcription-independent mechanism, binds to mRNA upstream of the exon-junction complex (EJC) and is recruited in a splicing- and cap-dependent manner to a region near the 5' end of the mRNA where it functions in mRNA export to the cytoplasm via the TAP/NXF1 pathway. Associates with DDX39B, which facilitates RNA binding of DDX39B and likely plays a role in mRNA export.</text>
</comment>
<dbReference type="WBParaSite" id="Csp11.Scaffold629.g14256.t1">
    <property type="protein sequence ID" value="Csp11.Scaffold629.g14256.t1"/>
    <property type="gene ID" value="Csp11.Scaffold629.g14256"/>
</dbReference>
<proteinExistence type="inferred from homology"/>
<name>A0A1I7U2Q8_9PELO</name>
<comment type="subcellular location">
    <subcellularLocation>
        <location evidence="1">Nucleus speckle</location>
    </subcellularLocation>
</comment>
<dbReference type="eggNOG" id="KOG4246">
    <property type="taxonomic scope" value="Eukaryota"/>
</dbReference>
<feature type="region of interest" description="Disordered" evidence="17">
    <location>
        <begin position="491"/>
        <end position="549"/>
    </location>
</feature>
<evidence type="ECO:0000256" key="7">
    <source>
        <dbReference type="ARBA" id="ARBA00023015"/>
    </source>
</evidence>
<reference evidence="20" key="1">
    <citation type="submission" date="2016-11" db="UniProtKB">
        <authorList>
            <consortium name="WormBaseParasite"/>
        </authorList>
    </citation>
    <scope>IDENTIFICATION</scope>
</reference>
<keyword evidence="6" id="KW-0007">Acetylation</keyword>
<keyword evidence="19" id="KW-1185">Reference proteome</keyword>
<accession>A0A1I7U2Q8</accession>
<dbReference type="PROSITE" id="PS50800">
    <property type="entry name" value="SAP"/>
    <property type="match status" value="1"/>
</dbReference>
<evidence type="ECO:0000256" key="1">
    <source>
        <dbReference type="ARBA" id="ARBA00004324"/>
    </source>
</evidence>
<dbReference type="SUPFAM" id="SSF68906">
    <property type="entry name" value="SAP domain"/>
    <property type="match status" value="1"/>
</dbReference>
<dbReference type="InterPro" id="IPR025224">
    <property type="entry name" value="CCAR1/CCAR2"/>
</dbReference>
<feature type="region of interest" description="Disordered" evidence="17">
    <location>
        <begin position="1"/>
        <end position="26"/>
    </location>
</feature>
<keyword evidence="7" id="KW-0805">Transcription regulation</keyword>
<dbReference type="GO" id="GO:0006355">
    <property type="term" value="P:regulation of DNA-templated transcription"/>
    <property type="evidence" value="ECO:0007669"/>
    <property type="project" value="InterPro"/>
</dbReference>
<comment type="similarity">
    <text evidence="11">Belongs to the SAP domain-containing ribonucleoprotein family.</text>
</comment>
<evidence type="ECO:0000256" key="17">
    <source>
        <dbReference type="SAM" id="MobiDB-lite"/>
    </source>
</evidence>
<evidence type="ECO:0000256" key="5">
    <source>
        <dbReference type="ARBA" id="ARBA00022884"/>
    </source>
</evidence>
<keyword evidence="3" id="KW-0597">Phosphoprotein</keyword>
<dbReference type="Pfam" id="PF02037">
    <property type="entry name" value="SAP"/>
    <property type="match status" value="1"/>
</dbReference>
<dbReference type="GO" id="GO:0016607">
    <property type="term" value="C:nuclear speck"/>
    <property type="evidence" value="ECO:0007669"/>
    <property type="project" value="UniProtKB-SubCell"/>
</dbReference>
<dbReference type="STRING" id="1561998.A0A1I7U2Q8"/>
<evidence type="ECO:0000256" key="10">
    <source>
        <dbReference type="ARBA" id="ARBA00023242"/>
    </source>
</evidence>
<feature type="compositionally biased region" description="Acidic residues" evidence="17">
    <location>
        <begin position="523"/>
        <end position="532"/>
    </location>
</feature>
<feature type="domain" description="SAP" evidence="18">
    <location>
        <begin position="27"/>
        <end position="61"/>
    </location>
</feature>
<dbReference type="SMART" id="SM00513">
    <property type="entry name" value="SAP"/>
    <property type="match status" value="1"/>
</dbReference>
<sequence>MNSETGDETAPAVEAGQGPTNWSKLDPKSMKVAELRVELELRGLETKGIKTLLVQRLQTALDGEKSTEAAKDVEMKDVSETGVKIEAGEENPAAFIAPPVEETKAKTEAEAKKEQEEADKRKKKEEQLEKEKKEKRESLEKHYQLPKEKKILVYPSKTFKSGKFDCKVLSLSSLLDYRHDDNKENQFEVSLFAEAFKEMIERNAAFTIYETLVNCGDRDAEKKRRDEAREKPVEVVEAAAEKPVDGEEKKAEEKKEEEKEKKEEKKERIEVKSVVANRTVYEAFSLFDANLCGYLNERDIEEILHNGEFGISRGQIQKLAKKLSIREKINYRHLTDVLTDLDGNVRHTPGGADDVVETDDLIRGFGYNLARILEDPGEKKTSEVVSSDGVVIINGSAVNVAQKLKLLKQMEKERDEAKATVNEQISLIEQLREAKSDIDKKKKDIDSHYHKAQKKLNETSAQLKTTQDDNSTLKQALQDCKRHADRIFSVVEKAMPPPPPKEKKKEEKEKKEVVEKEKTVEEVVPEAVEEAEEPKVEEEAKVVEEEPKA</sequence>
<dbReference type="InterPro" id="IPR036361">
    <property type="entry name" value="SAP_dom_sf"/>
</dbReference>
<evidence type="ECO:0000256" key="2">
    <source>
        <dbReference type="ARBA" id="ARBA00022448"/>
    </source>
</evidence>
<feature type="region of interest" description="Disordered" evidence="17">
    <location>
        <begin position="219"/>
        <end position="266"/>
    </location>
</feature>